<dbReference type="InParanoid" id="A0A0C3JMQ1"/>
<dbReference type="Proteomes" id="UP000054217">
    <property type="component" value="Unassembled WGS sequence"/>
</dbReference>
<evidence type="ECO:0000313" key="2">
    <source>
        <dbReference type="Proteomes" id="UP000054217"/>
    </source>
</evidence>
<keyword evidence="2" id="KW-1185">Reference proteome</keyword>
<gene>
    <name evidence="1" type="ORF">M404DRAFT_828395</name>
</gene>
<proteinExistence type="predicted"/>
<name>A0A0C3JMQ1_PISTI</name>
<sequence length="118" mass="13001">MPEKSSLHSCASVISAVAEVLITERHASGRGGSIIVNEASSIVYPVTLNVAWFCDISRTVIDRCLPILVFQLVLFQAHPSRREQLYMVSAGQRLPRTAVGPHHSYLVLLRPSAQEDPH</sequence>
<dbReference type="HOGENOM" id="CLU_2074138_0_0_1"/>
<reference evidence="1 2" key="1">
    <citation type="submission" date="2014-04" db="EMBL/GenBank/DDBJ databases">
        <authorList>
            <consortium name="DOE Joint Genome Institute"/>
            <person name="Kuo A."/>
            <person name="Kohler A."/>
            <person name="Costa M.D."/>
            <person name="Nagy L.G."/>
            <person name="Floudas D."/>
            <person name="Copeland A."/>
            <person name="Barry K.W."/>
            <person name="Cichocki N."/>
            <person name="Veneault-Fourrey C."/>
            <person name="LaButti K."/>
            <person name="Lindquist E.A."/>
            <person name="Lipzen A."/>
            <person name="Lundell T."/>
            <person name="Morin E."/>
            <person name="Murat C."/>
            <person name="Sun H."/>
            <person name="Tunlid A."/>
            <person name="Henrissat B."/>
            <person name="Grigoriev I.V."/>
            <person name="Hibbett D.S."/>
            <person name="Martin F."/>
            <person name="Nordberg H.P."/>
            <person name="Cantor M.N."/>
            <person name="Hua S.X."/>
        </authorList>
    </citation>
    <scope>NUCLEOTIDE SEQUENCE [LARGE SCALE GENOMIC DNA]</scope>
    <source>
        <strain evidence="1 2">Marx 270</strain>
    </source>
</reference>
<dbReference type="EMBL" id="KN832012">
    <property type="protein sequence ID" value="KIN98801.1"/>
    <property type="molecule type" value="Genomic_DNA"/>
</dbReference>
<protein>
    <submittedName>
        <fullName evidence="1">Uncharacterized protein</fullName>
    </submittedName>
</protein>
<evidence type="ECO:0000313" key="1">
    <source>
        <dbReference type="EMBL" id="KIN98801.1"/>
    </source>
</evidence>
<dbReference type="AlphaFoldDB" id="A0A0C3JMQ1"/>
<reference evidence="2" key="2">
    <citation type="submission" date="2015-01" db="EMBL/GenBank/DDBJ databases">
        <title>Evolutionary Origins and Diversification of the Mycorrhizal Mutualists.</title>
        <authorList>
            <consortium name="DOE Joint Genome Institute"/>
            <consortium name="Mycorrhizal Genomics Consortium"/>
            <person name="Kohler A."/>
            <person name="Kuo A."/>
            <person name="Nagy L.G."/>
            <person name="Floudas D."/>
            <person name="Copeland A."/>
            <person name="Barry K.W."/>
            <person name="Cichocki N."/>
            <person name="Veneault-Fourrey C."/>
            <person name="LaButti K."/>
            <person name="Lindquist E.A."/>
            <person name="Lipzen A."/>
            <person name="Lundell T."/>
            <person name="Morin E."/>
            <person name="Murat C."/>
            <person name="Riley R."/>
            <person name="Ohm R."/>
            <person name="Sun H."/>
            <person name="Tunlid A."/>
            <person name="Henrissat B."/>
            <person name="Grigoriev I.V."/>
            <person name="Hibbett D.S."/>
            <person name="Martin F."/>
        </authorList>
    </citation>
    <scope>NUCLEOTIDE SEQUENCE [LARGE SCALE GENOMIC DNA]</scope>
    <source>
        <strain evidence="2">Marx 270</strain>
    </source>
</reference>
<accession>A0A0C3JMQ1</accession>
<organism evidence="1 2">
    <name type="scientific">Pisolithus tinctorius Marx 270</name>
    <dbReference type="NCBI Taxonomy" id="870435"/>
    <lineage>
        <taxon>Eukaryota</taxon>
        <taxon>Fungi</taxon>
        <taxon>Dikarya</taxon>
        <taxon>Basidiomycota</taxon>
        <taxon>Agaricomycotina</taxon>
        <taxon>Agaricomycetes</taxon>
        <taxon>Agaricomycetidae</taxon>
        <taxon>Boletales</taxon>
        <taxon>Sclerodermatineae</taxon>
        <taxon>Pisolithaceae</taxon>
        <taxon>Pisolithus</taxon>
    </lineage>
</organism>